<name>A0A918NHY7_9GAMM</name>
<feature type="compositionally biased region" description="Basic residues" evidence="1">
    <location>
        <begin position="56"/>
        <end position="67"/>
    </location>
</feature>
<comment type="caution">
    <text evidence="2">The sequence shown here is derived from an EMBL/GenBank/DDBJ whole genome shotgun (WGS) entry which is preliminary data.</text>
</comment>
<feature type="region of interest" description="Disordered" evidence="1">
    <location>
        <begin position="56"/>
        <end position="79"/>
    </location>
</feature>
<dbReference type="EMBL" id="BMXR01000012">
    <property type="protein sequence ID" value="GGX68847.1"/>
    <property type="molecule type" value="Genomic_DNA"/>
</dbReference>
<sequence length="79" mass="9001">MARVSAELFGRSGMDGGSYSDWADDYACPDPLNNARADIELSVLIPDRYQRIQPGRHRARFADRRRHSGDVRMQRPPAK</sequence>
<dbReference type="Proteomes" id="UP000626148">
    <property type="component" value="Unassembled WGS sequence"/>
</dbReference>
<proteinExistence type="predicted"/>
<reference evidence="2" key="1">
    <citation type="journal article" date="2014" name="Int. J. Syst. Evol. Microbiol.">
        <title>Complete genome sequence of Corynebacterium casei LMG S-19264T (=DSM 44701T), isolated from a smear-ripened cheese.</title>
        <authorList>
            <consortium name="US DOE Joint Genome Institute (JGI-PGF)"/>
            <person name="Walter F."/>
            <person name="Albersmeier A."/>
            <person name="Kalinowski J."/>
            <person name="Ruckert C."/>
        </authorList>
    </citation>
    <scope>NUCLEOTIDE SEQUENCE</scope>
    <source>
        <strain evidence="2">KCTC 22169</strain>
    </source>
</reference>
<evidence type="ECO:0000313" key="2">
    <source>
        <dbReference type="EMBL" id="GGX68847.1"/>
    </source>
</evidence>
<gene>
    <name evidence="2" type="ORF">GCM10007392_40620</name>
</gene>
<evidence type="ECO:0000256" key="1">
    <source>
        <dbReference type="SAM" id="MobiDB-lite"/>
    </source>
</evidence>
<protein>
    <submittedName>
        <fullName evidence="2">Uncharacterized protein</fullName>
    </submittedName>
</protein>
<keyword evidence="3" id="KW-1185">Reference proteome</keyword>
<reference evidence="2" key="2">
    <citation type="submission" date="2020-09" db="EMBL/GenBank/DDBJ databases">
        <authorList>
            <person name="Sun Q."/>
            <person name="Kim S."/>
        </authorList>
    </citation>
    <scope>NUCLEOTIDE SEQUENCE</scope>
    <source>
        <strain evidence="2">KCTC 22169</strain>
    </source>
</reference>
<evidence type="ECO:0000313" key="3">
    <source>
        <dbReference type="Proteomes" id="UP000626148"/>
    </source>
</evidence>
<dbReference type="AlphaFoldDB" id="A0A918NHY7"/>
<organism evidence="2 3">
    <name type="scientific">Saccharospirillum salsuginis</name>
    <dbReference type="NCBI Taxonomy" id="418750"/>
    <lineage>
        <taxon>Bacteria</taxon>
        <taxon>Pseudomonadati</taxon>
        <taxon>Pseudomonadota</taxon>
        <taxon>Gammaproteobacteria</taxon>
        <taxon>Oceanospirillales</taxon>
        <taxon>Saccharospirillaceae</taxon>
        <taxon>Saccharospirillum</taxon>
    </lineage>
</organism>
<accession>A0A918NHY7</accession>